<dbReference type="RefSeq" id="XP_031777339.1">
    <property type="nucleotide sequence ID" value="XM_031921479.1"/>
</dbReference>
<keyword evidence="3" id="KW-1185">Reference proteome</keyword>
<feature type="domain" description="Integrase catalytic" evidence="1">
    <location>
        <begin position="45"/>
        <end position="198"/>
    </location>
</feature>
<dbReference type="InterPro" id="IPR036397">
    <property type="entry name" value="RNaseH_sf"/>
</dbReference>
<evidence type="ECO:0000313" key="2">
    <source>
        <dbReference type="EnsemblMetazoa" id="XP_031777339"/>
    </source>
</evidence>
<proteinExistence type="predicted"/>
<name>A0A7M7PY82_NASVI</name>
<dbReference type="Gene3D" id="3.30.420.10">
    <property type="entry name" value="Ribonuclease H-like superfamily/Ribonuclease H"/>
    <property type="match status" value="1"/>
</dbReference>
<dbReference type="Pfam" id="PF00665">
    <property type="entry name" value="rve"/>
    <property type="match status" value="1"/>
</dbReference>
<dbReference type="GO" id="GO:0015074">
    <property type="term" value="P:DNA integration"/>
    <property type="evidence" value="ECO:0007669"/>
    <property type="project" value="InterPro"/>
</dbReference>
<dbReference type="AlphaFoldDB" id="A0A7M7PY82"/>
<dbReference type="Proteomes" id="UP000002358">
    <property type="component" value="Unassembled WGS sequence"/>
</dbReference>
<dbReference type="InterPro" id="IPR050951">
    <property type="entry name" value="Retrovirus_Pol_polyprotein"/>
</dbReference>
<organism evidence="2 3">
    <name type="scientific">Nasonia vitripennis</name>
    <name type="common">Parasitic wasp</name>
    <dbReference type="NCBI Taxonomy" id="7425"/>
    <lineage>
        <taxon>Eukaryota</taxon>
        <taxon>Metazoa</taxon>
        <taxon>Ecdysozoa</taxon>
        <taxon>Arthropoda</taxon>
        <taxon>Hexapoda</taxon>
        <taxon>Insecta</taxon>
        <taxon>Pterygota</taxon>
        <taxon>Neoptera</taxon>
        <taxon>Endopterygota</taxon>
        <taxon>Hymenoptera</taxon>
        <taxon>Apocrita</taxon>
        <taxon>Proctotrupomorpha</taxon>
        <taxon>Chalcidoidea</taxon>
        <taxon>Pteromalidae</taxon>
        <taxon>Pteromalinae</taxon>
        <taxon>Nasonia</taxon>
    </lineage>
</organism>
<dbReference type="GeneID" id="116415885"/>
<reference evidence="2" key="1">
    <citation type="submission" date="2021-01" db="UniProtKB">
        <authorList>
            <consortium name="EnsemblMetazoa"/>
        </authorList>
    </citation>
    <scope>IDENTIFICATION</scope>
</reference>
<dbReference type="InterPro" id="IPR012337">
    <property type="entry name" value="RNaseH-like_sf"/>
</dbReference>
<accession>A0A7M7PY82</accession>
<evidence type="ECO:0000313" key="3">
    <source>
        <dbReference type="Proteomes" id="UP000002358"/>
    </source>
</evidence>
<dbReference type="PANTHER" id="PTHR37984">
    <property type="entry name" value="PROTEIN CBG26694"/>
    <property type="match status" value="1"/>
</dbReference>
<dbReference type="SMR" id="A0A7M7PY82"/>
<dbReference type="PANTHER" id="PTHR37984:SF5">
    <property type="entry name" value="PROTEIN NYNRIN-LIKE"/>
    <property type="match status" value="1"/>
</dbReference>
<protein>
    <recommendedName>
        <fullName evidence="1">Integrase catalytic domain-containing protein</fullName>
    </recommendedName>
</protein>
<dbReference type="SUPFAM" id="SSF53098">
    <property type="entry name" value="Ribonuclease H-like"/>
    <property type="match status" value="1"/>
</dbReference>
<dbReference type="InParanoid" id="A0A7M7PY82"/>
<dbReference type="InterPro" id="IPR001584">
    <property type="entry name" value="Integrase_cat-core"/>
</dbReference>
<evidence type="ECO:0000259" key="1">
    <source>
        <dbReference type="PROSITE" id="PS50994"/>
    </source>
</evidence>
<dbReference type="GO" id="GO:0003676">
    <property type="term" value="F:nucleic acid binding"/>
    <property type="evidence" value="ECO:0007669"/>
    <property type="project" value="InterPro"/>
</dbReference>
<dbReference type="OrthoDB" id="7695119at2759"/>
<dbReference type="KEGG" id="nvi:116415885"/>
<sequence length="286" mass="32997">MKGLARSFVYWPRIDADIELITKSCAVCAKHAHAPPKFNTHHWKYTKGPWERIHIDYSGPVAGKKVLVITDAYCKWLEVKITSYSTSTATIDIDDQSFATYGIPSIVVSDNGCQFVSDEFETFLKISGVKYHKLTAPYYPSTNGQAEKCVGTTKRALLKMDTTQGSLHRNLNEFLRQYRKAPHSTTGQPPALLFLKRNIHTRLDLVRPEPINEKISEKHQADFINTYQEFKPLEHFYFLSGNPELDKWIPGHINSRLGDLHYEISYMDKMYKQYVDQIRAFTIQKE</sequence>
<dbReference type="PROSITE" id="PS50994">
    <property type="entry name" value="INTEGRASE"/>
    <property type="match status" value="1"/>
</dbReference>
<dbReference type="EnsemblMetazoa" id="XM_031921479">
    <property type="protein sequence ID" value="XP_031777339"/>
    <property type="gene ID" value="LOC116415885"/>
</dbReference>